<gene>
    <name evidence="2" type="ORF">MYCFIDRAFT_173880</name>
</gene>
<dbReference type="GO" id="GO:0005524">
    <property type="term" value="F:ATP binding"/>
    <property type="evidence" value="ECO:0007669"/>
    <property type="project" value="InterPro"/>
</dbReference>
<organism evidence="2 3">
    <name type="scientific">Pseudocercospora fijiensis (strain CIRAD86)</name>
    <name type="common">Black leaf streak disease fungus</name>
    <name type="synonym">Mycosphaerella fijiensis</name>
    <dbReference type="NCBI Taxonomy" id="383855"/>
    <lineage>
        <taxon>Eukaryota</taxon>
        <taxon>Fungi</taxon>
        <taxon>Dikarya</taxon>
        <taxon>Ascomycota</taxon>
        <taxon>Pezizomycotina</taxon>
        <taxon>Dothideomycetes</taxon>
        <taxon>Dothideomycetidae</taxon>
        <taxon>Mycosphaerellales</taxon>
        <taxon>Mycosphaerellaceae</taxon>
        <taxon>Pseudocercospora</taxon>
    </lineage>
</organism>
<dbReference type="GeneID" id="19333078"/>
<reference evidence="2 3" key="1">
    <citation type="journal article" date="2012" name="PLoS Pathog.">
        <title>Diverse lifestyles and strategies of plant pathogenesis encoded in the genomes of eighteen Dothideomycetes fungi.</title>
        <authorList>
            <person name="Ohm R.A."/>
            <person name="Feau N."/>
            <person name="Henrissat B."/>
            <person name="Schoch C.L."/>
            <person name="Horwitz B.A."/>
            <person name="Barry K.W."/>
            <person name="Condon B.J."/>
            <person name="Copeland A.C."/>
            <person name="Dhillon B."/>
            <person name="Glaser F."/>
            <person name="Hesse C.N."/>
            <person name="Kosti I."/>
            <person name="LaButti K."/>
            <person name="Lindquist E.A."/>
            <person name="Lucas S."/>
            <person name="Salamov A.A."/>
            <person name="Bradshaw R.E."/>
            <person name="Ciuffetti L."/>
            <person name="Hamelin R.C."/>
            <person name="Kema G.H.J."/>
            <person name="Lawrence C."/>
            <person name="Scott J.A."/>
            <person name="Spatafora J.W."/>
            <person name="Turgeon B.G."/>
            <person name="de Wit P.J.G.M."/>
            <person name="Zhong S."/>
            <person name="Goodwin S.B."/>
            <person name="Grigoriev I.V."/>
        </authorList>
    </citation>
    <scope>NUCLEOTIDE SEQUENCE [LARGE SCALE GENOMIC DNA]</scope>
    <source>
        <strain evidence="2 3">CIRAD86</strain>
    </source>
</reference>
<sequence>MPRDPDDAKLIALAIRPRATSAYTERNCQFKPTAQGACWIQHTNRPMRLLKSLRNQTLASWREAPIAEGQPQAEEVTMLLHGKLLATRSHRSNTILFMESHTGLQDHIDQVTYWQPAGVKRYLAASSQNYVGLMEDGQTVLKYPLRKTHDALQTLRKEAERYIRLGSHKNLLTFKGLNDDGLLLEYCERGMLHTVLEGPDKLTDTQKITIGKQIVCCLVYLHDHHFIHCDLHVRNVFVTSDMSAKVGDLQGQLFRPDGSIEMETMTQENAKSRHPYAGNDEFSRRTDIFALGTLLYHLWHEHPPFPELDEFTHKDLIEARYRAGHYPINLRLSTGIESIIGKCWRSSYEGVHEVLDDMEKLDGMETQYTTVYALSP</sequence>
<dbReference type="SUPFAM" id="SSF56112">
    <property type="entry name" value="Protein kinase-like (PK-like)"/>
    <property type="match status" value="1"/>
</dbReference>
<dbReference type="Proteomes" id="UP000016932">
    <property type="component" value="Unassembled WGS sequence"/>
</dbReference>
<dbReference type="InterPro" id="IPR001245">
    <property type="entry name" value="Ser-Thr/Tyr_kinase_cat_dom"/>
</dbReference>
<dbReference type="Pfam" id="PF07714">
    <property type="entry name" value="PK_Tyr_Ser-Thr"/>
    <property type="match status" value="1"/>
</dbReference>
<dbReference type="PROSITE" id="PS50011">
    <property type="entry name" value="PROTEIN_KINASE_DOM"/>
    <property type="match status" value="1"/>
</dbReference>
<dbReference type="Gene3D" id="1.10.510.10">
    <property type="entry name" value="Transferase(Phosphotransferase) domain 1"/>
    <property type="match status" value="1"/>
</dbReference>
<keyword evidence="3" id="KW-1185">Reference proteome</keyword>
<feature type="domain" description="Protein kinase" evidence="1">
    <location>
        <begin position="117"/>
        <end position="376"/>
    </location>
</feature>
<dbReference type="AlphaFoldDB" id="M2Z5B9"/>
<dbReference type="KEGG" id="pfj:MYCFIDRAFT_173880"/>
<proteinExistence type="predicted"/>
<dbReference type="RefSeq" id="XP_007925508.1">
    <property type="nucleotide sequence ID" value="XM_007927317.1"/>
</dbReference>
<dbReference type="CDD" id="cd00180">
    <property type="entry name" value="PKc"/>
    <property type="match status" value="1"/>
</dbReference>
<dbReference type="eggNOG" id="KOG4721">
    <property type="taxonomic scope" value="Eukaryota"/>
</dbReference>
<accession>M2Z5B9</accession>
<dbReference type="VEuPathDB" id="FungiDB:MYCFIDRAFT_173880"/>
<name>M2Z5B9_PSEFD</name>
<dbReference type="GO" id="GO:0005634">
    <property type="term" value="C:nucleus"/>
    <property type="evidence" value="ECO:0007669"/>
    <property type="project" value="TreeGrafter"/>
</dbReference>
<evidence type="ECO:0000259" key="1">
    <source>
        <dbReference type="PROSITE" id="PS50011"/>
    </source>
</evidence>
<dbReference type="InterPro" id="IPR000719">
    <property type="entry name" value="Prot_kinase_dom"/>
</dbReference>
<dbReference type="PANTHER" id="PTHR24345">
    <property type="entry name" value="SERINE/THREONINE-PROTEIN KINASE PLK"/>
    <property type="match status" value="1"/>
</dbReference>
<dbReference type="HOGENOM" id="CLU_000288_31_0_1"/>
<dbReference type="EMBL" id="KB446557">
    <property type="protein sequence ID" value="EME85010.1"/>
    <property type="molecule type" value="Genomic_DNA"/>
</dbReference>
<evidence type="ECO:0000313" key="3">
    <source>
        <dbReference type="Proteomes" id="UP000016932"/>
    </source>
</evidence>
<dbReference type="GO" id="GO:0004672">
    <property type="term" value="F:protein kinase activity"/>
    <property type="evidence" value="ECO:0007669"/>
    <property type="project" value="InterPro"/>
</dbReference>
<dbReference type="OrthoDB" id="1668230at2759"/>
<protein>
    <recommendedName>
        <fullName evidence="1">Protein kinase domain-containing protein</fullName>
    </recommendedName>
</protein>
<evidence type="ECO:0000313" key="2">
    <source>
        <dbReference type="EMBL" id="EME85010.1"/>
    </source>
</evidence>
<dbReference type="InterPro" id="IPR011009">
    <property type="entry name" value="Kinase-like_dom_sf"/>
</dbReference>